<evidence type="ECO:0000256" key="1">
    <source>
        <dbReference type="SAM" id="MobiDB-lite"/>
    </source>
</evidence>
<dbReference type="AlphaFoldDB" id="A0A9J6A9B8"/>
<feature type="region of interest" description="Disordered" evidence="1">
    <location>
        <begin position="1"/>
        <end position="47"/>
    </location>
</feature>
<feature type="compositionally biased region" description="Polar residues" evidence="1">
    <location>
        <begin position="1"/>
        <end position="43"/>
    </location>
</feature>
<reference evidence="2 3" key="1">
    <citation type="submission" date="2020-09" db="EMBL/GenBank/DDBJ databases">
        <title>De no assembly of potato wild relative species, Solanum commersonii.</title>
        <authorList>
            <person name="Cho K."/>
        </authorList>
    </citation>
    <scope>NUCLEOTIDE SEQUENCE [LARGE SCALE GENOMIC DNA]</scope>
    <source>
        <strain evidence="2">LZ3.2</strain>
        <tissue evidence="2">Leaf</tissue>
    </source>
</reference>
<comment type="caution">
    <text evidence="2">The sequence shown here is derived from an EMBL/GenBank/DDBJ whole genome shotgun (WGS) entry which is preliminary data.</text>
</comment>
<gene>
    <name evidence="2" type="ORF">H5410_006299</name>
</gene>
<name>A0A9J6A9B8_SOLCO</name>
<evidence type="ECO:0000313" key="3">
    <source>
        <dbReference type="Proteomes" id="UP000824120"/>
    </source>
</evidence>
<evidence type="ECO:0000313" key="2">
    <source>
        <dbReference type="EMBL" id="KAG5621081.1"/>
    </source>
</evidence>
<proteinExistence type="predicted"/>
<keyword evidence="3" id="KW-1185">Reference proteome</keyword>
<organism evidence="2 3">
    <name type="scientific">Solanum commersonii</name>
    <name type="common">Commerson's wild potato</name>
    <name type="synonym">Commerson's nightshade</name>
    <dbReference type="NCBI Taxonomy" id="4109"/>
    <lineage>
        <taxon>Eukaryota</taxon>
        <taxon>Viridiplantae</taxon>
        <taxon>Streptophyta</taxon>
        <taxon>Embryophyta</taxon>
        <taxon>Tracheophyta</taxon>
        <taxon>Spermatophyta</taxon>
        <taxon>Magnoliopsida</taxon>
        <taxon>eudicotyledons</taxon>
        <taxon>Gunneridae</taxon>
        <taxon>Pentapetalae</taxon>
        <taxon>asterids</taxon>
        <taxon>lamiids</taxon>
        <taxon>Solanales</taxon>
        <taxon>Solanaceae</taxon>
        <taxon>Solanoideae</taxon>
        <taxon>Solaneae</taxon>
        <taxon>Solanum</taxon>
    </lineage>
</organism>
<accession>A0A9J6A9B8</accession>
<protein>
    <submittedName>
        <fullName evidence="2">Uncharacterized protein</fullName>
    </submittedName>
</protein>
<dbReference type="Proteomes" id="UP000824120">
    <property type="component" value="Chromosome 2"/>
</dbReference>
<dbReference type="EMBL" id="JACXVP010000002">
    <property type="protein sequence ID" value="KAG5621081.1"/>
    <property type="molecule type" value="Genomic_DNA"/>
</dbReference>
<sequence length="85" mass="9624">MSSSPRPKPSEFSNSTLQNRAHVIRSSNPSPSQLPPTRSGSNKRQFHGEYTAAGHAYNSDWKIDFFNLLHFKGCEIFLDVWTSIL</sequence>